<dbReference type="EMBL" id="VCQT01000033">
    <property type="protein sequence ID" value="TMW12540.1"/>
    <property type="molecule type" value="Genomic_DNA"/>
</dbReference>
<evidence type="ECO:0000256" key="1">
    <source>
        <dbReference type="SAM" id="SignalP"/>
    </source>
</evidence>
<feature type="signal peptide" evidence="1">
    <location>
        <begin position="1"/>
        <end position="26"/>
    </location>
</feature>
<gene>
    <name evidence="2" type="ORF">FGS76_10625</name>
</gene>
<comment type="caution">
    <text evidence="2">The sequence shown here is derived from an EMBL/GenBank/DDBJ whole genome shotgun (WGS) entry which is preliminary data.</text>
</comment>
<evidence type="ECO:0000313" key="3">
    <source>
        <dbReference type="Proteomes" id="UP000739180"/>
    </source>
</evidence>
<sequence length="460" mass="47722">MGRNGFRLFSLVVGLGAALNPTLSVASVLDQGEPVNLYAAEAGVRFVGFDVAALPGNEFAVTWLERNAADQTESLRVARFEQNGQRLGDALILSETPAAENYPRLSDPVIGTNSAGDMVVVWNSGPAEGASECREFVQFRLVDSNGTASPVQLFFYPGAGFNCNPEVAMNEQGLSVLSAWYGLEDKYLMQLRGQDGTSVGGPMTRGQNVGSALPMAVALQESSGMAVWSEQEGPGTVLLASRFSLTGGALGDGDFRFDNNAHDANGLYQSSVSLDATADGGYLGAWLQTEDGGGQPVYSQHIQRWRADGTAAGSARVGGTSFDAASDRIDLDAGAGSSAILAWTDSGDDGARKRYATVVHGNRATGDAPAVIAQSDAALFDSSALTRVALANNTAMVLWYEQDEESNGPVLKARIGTLPEPAAEANGGGGGGGPMGPVVLLGALALLLRKKTPGGEVRPA</sequence>
<evidence type="ECO:0000313" key="2">
    <source>
        <dbReference type="EMBL" id="TMW12540.1"/>
    </source>
</evidence>
<dbReference type="RefSeq" id="WP_138772615.1">
    <property type="nucleotide sequence ID" value="NZ_JBHSSX010000142.1"/>
</dbReference>
<keyword evidence="3" id="KW-1185">Reference proteome</keyword>
<accession>A0ABY2XKJ1</accession>
<feature type="chain" id="PRO_5045109917" evidence="1">
    <location>
        <begin position="27"/>
        <end position="460"/>
    </location>
</feature>
<reference evidence="2 3" key="1">
    <citation type="submission" date="2019-05" db="EMBL/GenBank/DDBJ databases">
        <title>Genome of Alcanivorax gelatiniphagus, an oil degrading marine bacteria.</title>
        <authorList>
            <person name="Kwon K.K."/>
        </authorList>
    </citation>
    <scope>NUCLEOTIDE SEQUENCE [LARGE SCALE GENOMIC DNA]</scope>
    <source>
        <strain evidence="2 3">MEBiC 08158</strain>
    </source>
</reference>
<protein>
    <submittedName>
        <fullName evidence="2">Uncharacterized protein</fullName>
    </submittedName>
</protein>
<dbReference type="Proteomes" id="UP000739180">
    <property type="component" value="Unassembled WGS sequence"/>
</dbReference>
<proteinExistence type="predicted"/>
<keyword evidence="1" id="KW-0732">Signal</keyword>
<name>A0ABY2XKJ1_9GAMM</name>
<organism evidence="2 3">
    <name type="scientific">Alloalcanivorax gelatiniphagus</name>
    <dbReference type="NCBI Taxonomy" id="1194167"/>
    <lineage>
        <taxon>Bacteria</taxon>
        <taxon>Pseudomonadati</taxon>
        <taxon>Pseudomonadota</taxon>
        <taxon>Gammaproteobacteria</taxon>
        <taxon>Oceanospirillales</taxon>
        <taxon>Alcanivoracaceae</taxon>
        <taxon>Alloalcanivorax</taxon>
    </lineage>
</organism>